<dbReference type="Pfam" id="PF13362">
    <property type="entry name" value="Toprim_3"/>
    <property type="match status" value="1"/>
</dbReference>
<proteinExistence type="predicted"/>
<evidence type="ECO:0000259" key="2">
    <source>
        <dbReference type="Pfam" id="PF13362"/>
    </source>
</evidence>
<dbReference type="InterPro" id="IPR006171">
    <property type="entry name" value="TOPRIM_dom"/>
</dbReference>
<dbReference type="OrthoDB" id="9811157at2"/>
<accession>A0A317EFV6</accession>
<dbReference type="RefSeq" id="WP_109902947.1">
    <property type="nucleotide sequence ID" value="NZ_QGLE01000002.1"/>
</dbReference>
<sequence>MTAQQRPLIDIAEVVAMLSDRIDALVADLLPNAERVGHEWVVGSLDGDPGRSLSICRTGGKAGVWADFSGQDKGDALDLVAGALFGNDKKRAFKWALGWLGLERMDDKLLQKQRARAAALREQNIRKANENRDAQRGRAQRLFYGAEADILGTPVDLYLQGRGIDVGTMPRVPRGLRYKPAMTYKWCPPGEAPRMDPDAGKSFAGMVACVINAEGETIAAHRTFLAQRPDGSWGKAPVGTPPGRDAKMSLGELAGGFIPLWRGANGRTWKDPAADETLAIAEGIENALSIVAKRPAWRVISAVSLKNMGALVLPPIWKDIVICGDNDPNQAEQNALRAAIWRLQDQGRQVRLALPPPEYKDFNDLLRGIRRPVQGA</sequence>
<feature type="domain" description="DUF7146" evidence="3">
    <location>
        <begin position="135"/>
        <end position="259"/>
    </location>
</feature>
<evidence type="ECO:0000313" key="4">
    <source>
        <dbReference type="EMBL" id="PWR24970.1"/>
    </source>
</evidence>
<dbReference type="InterPro" id="IPR055570">
    <property type="entry name" value="DUF7146"/>
</dbReference>
<dbReference type="Proteomes" id="UP000245461">
    <property type="component" value="Unassembled WGS sequence"/>
</dbReference>
<dbReference type="AlphaFoldDB" id="A0A317EFV6"/>
<comment type="caution">
    <text evidence="4">The sequence shown here is derived from an EMBL/GenBank/DDBJ whole genome shotgun (WGS) entry which is preliminary data.</text>
</comment>
<dbReference type="InterPro" id="IPR034154">
    <property type="entry name" value="TOPRIM_DnaG/twinkle"/>
</dbReference>
<reference evidence="4 5" key="1">
    <citation type="submission" date="2018-05" db="EMBL/GenBank/DDBJ databases">
        <title>Zavarzinia sp. HR-AS.</title>
        <authorList>
            <person name="Lee Y."/>
            <person name="Jeon C.O."/>
        </authorList>
    </citation>
    <scope>NUCLEOTIDE SEQUENCE [LARGE SCALE GENOMIC DNA]</scope>
    <source>
        <strain evidence="4 5">HR-AS</strain>
    </source>
</reference>
<feature type="domain" description="Toprim" evidence="2">
    <location>
        <begin position="278"/>
        <end position="367"/>
    </location>
</feature>
<evidence type="ECO:0000256" key="1">
    <source>
        <dbReference type="SAM" id="Coils"/>
    </source>
</evidence>
<evidence type="ECO:0000259" key="3">
    <source>
        <dbReference type="Pfam" id="PF23639"/>
    </source>
</evidence>
<evidence type="ECO:0000313" key="5">
    <source>
        <dbReference type="Proteomes" id="UP000245461"/>
    </source>
</evidence>
<dbReference type="EMBL" id="QGLE01000002">
    <property type="protein sequence ID" value="PWR24970.1"/>
    <property type="molecule type" value="Genomic_DNA"/>
</dbReference>
<protein>
    <submittedName>
        <fullName evidence="4">Uncharacterized protein</fullName>
    </submittedName>
</protein>
<name>A0A317EFV6_9PROT</name>
<gene>
    <name evidence="4" type="ORF">DKG74_04165</name>
</gene>
<dbReference type="Gene3D" id="3.40.1360.10">
    <property type="match status" value="1"/>
</dbReference>
<feature type="coiled-coil region" evidence="1">
    <location>
        <begin position="102"/>
        <end position="130"/>
    </location>
</feature>
<dbReference type="Pfam" id="PF23639">
    <property type="entry name" value="DUF7146"/>
    <property type="match status" value="1"/>
</dbReference>
<keyword evidence="1" id="KW-0175">Coiled coil</keyword>
<organism evidence="4 5">
    <name type="scientific">Zavarzinia aquatilis</name>
    <dbReference type="NCBI Taxonomy" id="2211142"/>
    <lineage>
        <taxon>Bacteria</taxon>
        <taxon>Pseudomonadati</taxon>
        <taxon>Pseudomonadota</taxon>
        <taxon>Alphaproteobacteria</taxon>
        <taxon>Rhodospirillales</taxon>
        <taxon>Zavarziniaceae</taxon>
        <taxon>Zavarzinia</taxon>
    </lineage>
</organism>
<dbReference type="CDD" id="cd01029">
    <property type="entry name" value="TOPRIM_primases"/>
    <property type="match status" value="1"/>
</dbReference>
<keyword evidence="5" id="KW-1185">Reference proteome</keyword>